<dbReference type="AlphaFoldDB" id="A4EBX6"/>
<evidence type="ECO:0000313" key="1">
    <source>
        <dbReference type="EMBL" id="EBA38869.1"/>
    </source>
</evidence>
<organism evidence="1 2">
    <name type="scientific">Collinsella aerofaciens (strain ATCC 25986 / DSM 3979 / JCM 10188 / KCTC 3647 / NCTC 11838 / VPI 1003)</name>
    <dbReference type="NCBI Taxonomy" id="411903"/>
    <lineage>
        <taxon>Bacteria</taxon>
        <taxon>Bacillati</taxon>
        <taxon>Actinomycetota</taxon>
        <taxon>Coriobacteriia</taxon>
        <taxon>Coriobacteriales</taxon>
        <taxon>Coriobacteriaceae</taxon>
        <taxon>Collinsella</taxon>
    </lineage>
</organism>
<comment type="caution">
    <text evidence="1">The sequence shown here is derived from an EMBL/GenBank/DDBJ whole genome shotgun (WGS) entry which is preliminary data.</text>
</comment>
<sequence length="416" mass="42542">MVDFRRMVTCHEKAPTSQREIGARAVCRFLLLGVGEAVGVVALPVPAIAAHVRDVVLGLPAHHALGLGGIAPVGSDVAGAALADHVGQLLATSLGEGGDDLEYRGAGAGAQVKDLDAGLAVHPVKGGNVTRGQIAHVDVVAHAGAVGGGVVVAKDLNGLELAHGDLGDIGHQVVGDALRVLADQARRMSADGVEVTEQHDVPLGVGGVDVHKDLLDHPLGPTIGVGRGFLRILLGDGRVVRVAVDGRGAREDDGLAAMVAHDVDEHQGVLDVVVVVLDGLAHRLADGLKAGKVDDAVDLMGIEDFVHRIAVEHVGLVEGEVLGGLVAHDGLDAVDGDGAGVGEIIDDDDLIATLEQLNDGVRADKAGATGNEDAGVFGVECFGHVVSYRIRNTSSGEYSAGRDAQIVRCRKSRGLC</sequence>
<protein>
    <submittedName>
        <fullName evidence="1">Uncharacterized protein</fullName>
    </submittedName>
</protein>
<gene>
    <name evidence="1" type="ORF">COLAER_01954</name>
</gene>
<name>A4EBX6_COLAA</name>
<evidence type="ECO:0000313" key="2">
    <source>
        <dbReference type="Proteomes" id="UP000002979"/>
    </source>
</evidence>
<proteinExistence type="predicted"/>
<dbReference type="EMBL" id="AAVN02000009">
    <property type="protein sequence ID" value="EBA38869.1"/>
    <property type="molecule type" value="Genomic_DNA"/>
</dbReference>
<reference evidence="1 2" key="1">
    <citation type="submission" date="2007-01" db="EMBL/GenBank/DDBJ databases">
        <title>Draft genome sequence of Collinsella aerofaciens (ATCC 25986).</title>
        <authorList>
            <person name="Sudarsanam P."/>
            <person name="Ley R."/>
            <person name="Guruge J."/>
            <person name="Turnbaugh P.J."/>
            <person name="Mahowald M."/>
            <person name="Liep D."/>
            <person name="Gordon J."/>
        </authorList>
    </citation>
    <scope>NUCLEOTIDE SEQUENCE [LARGE SCALE GENOMIC DNA]</scope>
    <source>
        <strain evidence="2">ATCC 25986 / DSM 3979 / JCM 10188 / KCTC 3647 / NCTC 11838 / VPI 1003</strain>
    </source>
</reference>
<dbReference type="Proteomes" id="UP000002979">
    <property type="component" value="Unassembled WGS sequence"/>
</dbReference>
<accession>A4EBX6</accession>
<reference evidence="1 2" key="2">
    <citation type="submission" date="2007-04" db="EMBL/GenBank/DDBJ databases">
        <authorList>
            <person name="Fulton L."/>
            <person name="Clifton S."/>
            <person name="Fulton B."/>
            <person name="Xu J."/>
            <person name="Minx P."/>
            <person name="Mardis E.R."/>
            <person name="Wilson R.K."/>
        </authorList>
    </citation>
    <scope>NUCLEOTIDE SEQUENCE [LARGE SCALE GENOMIC DNA]</scope>
    <source>
        <strain evidence="2">ATCC 25986 / DSM 3979 / JCM 10188 / KCTC 3647 / NCTC 11838 / VPI 1003</strain>
    </source>
</reference>